<keyword evidence="7" id="KW-1185">Reference proteome</keyword>
<proteinExistence type="inferred from homology"/>
<dbReference type="InterPro" id="IPR011050">
    <property type="entry name" value="Pectin_lyase_fold/virulence"/>
</dbReference>
<dbReference type="EMBL" id="CP139781">
    <property type="protein sequence ID" value="WRQ87311.1"/>
    <property type="molecule type" value="Genomic_DNA"/>
</dbReference>
<evidence type="ECO:0000313" key="7">
    <source>
        <dbReference type="Proteomes" id="UP000738431"/>
    </source>
</evidence>
<feature type="chain" id="PRO_5047510787" evidence="4">
    <location>
        <begin position="19"/>
        <end position="323"/>
    </location>
</feature>
<dbReference type="PANTHER" id="PTHR31321:SF57">
    <property type="entry name" value="PECTINESTERASE 53-RELATED"/>
    <property type="match status" value="1"/>
</dbReference>
<evidence type="ECO:0000256" key="2">
    <source>
        <dbReference type="ARBA" id="ARBA00022801"/>
    </source>
</evidence>
<dbReference type="PANTHER" id="PTHR31321">
    <property type="entry name" value="ACYL-COA THIOESTER HYDROLASE YBHC-RELATED"/>
    <property type="match status" value="1"/>
</dbReference>
<feature type="domain" description="Pectinesterase catalytic" evidence="5">
    <location>
        <begin position="22"/>
        <end position="306"/>
    </location>
</feature>
<keyword evidence="2" id="KW-0378">Hydrolase</keyword>
<gene>
    <name evidence="6" type="ORF">K1X11_021060</name>
</gene>
<keyword evidence="4" id="KW-0732">Signal</keyword>
<protein>
    <submittedName>
        <fullName evidence="6">Pectinesterase family protein</fullName>
    </submittedName>
</protein>
<organism evidence="6 7">
    <name type="scientific">Actomonas aquatica</name>
    <dbReference type="NCBI Taxonomy" id="2866162"/>
    <lineage>
        <taxon>Bacteria</taxon>
        <taxon>Pseudomonadati</taxon>
        <taxon>Verrucomicrobiota</taxon>
        <taxon>Opitutia</taxon>
        <taxon>Opitutales</taxon>
        <taxon>Opitutaceae</taxon>
        <taxon>Actomonas</taxon>
    </lineage>
</organism>
<evidence type="ECO:0000256" key="1">
    <source>
        <dbReference type="ARBA" id="ARBA00008891"/>
    </source>
</evidence>
<dbReference type="Gene3D" id="2.160.20.10">
    <property type="entry name" value="Single-stranded right-handed beta-helix, Pectin lyase-like"/>
    <property type="match status" value="1"/>
</dbReference>
<reference evidence="6 7" key="1">
    <citation type="submission" date="2023-12" db="EMBL/GenBank/DDBJ databases">
        <title>Description of an unclassified Opitutus bacterium of Verrucomicrobiota.</title>
        <authorList>
            <person name="Zhang D.-F."/>
        </authorList>
    </citation>
    <scope>NUCLEOTIDE SEQUENCE [LARGE SCALE GENOMIC DNA]</scope>
    <source>
        <strain evidence="6 7">WL0086</strain>
    </source>
</reference>
<dbReference type="Proteomes" id="UP000738431">
    <property type="component" value="Chromosome"/>
</dbReference>
<dbReference type="InterPro" id="IPR000070">
    <property type="entry name" value="Pectinesterase_cat"/>
</dbReference>
<dbReference type="InterPro" id="IPR012334">
    <property type="entry name" value="Pectin_lyas_fold"/>
</dbReference>
<evidence type="ECO:0000259" key="5">
    <source>
        <dbReference type="Pfam" id="PF01095"/>
    </source>
</evidence>
<feature type="signal peptide" evidence="4">
    <location>
        <begin position="1"/>
        <end position="18"/>
    </location>
</feature>
<name>A0ABZ1C6G3_9BACT</name>
<evidence type="ECO:0000256" key="3">
    <source>
        <dbReference type="ARBA" id="ARBA00023085"/>
    </source>
</evidence>
<dbReference type="SUPFAM" id="SSF51126">
    <property type="entry name" value="Pectin lyase-like"/>
    <property type="match status" value="1"/>
</dbReference>
<evidence type="ECO:0000256" key="4">
    <source>
        <dbReference type="SAM" id="SignalP"/>
    </source>
</evidence>
<evidence type="ECO:0000313" key="6">
    <source>
        <dbReference type="EMBL" id="WRQ87311.1"/>
    </source>
</evidence>
<accession>A0ABZ1C6G3</accession>
<keyword evidence="3" id="KW-0063">Aspartyl esterase</keyword>
<dbReference type="Pfam" id="PF01095">
    <property type="entry name" value="Pectinesterase"/>
    <property type="match status" value="1"/>
</dbReference>
<sequence>MLRSLLLCLLGSAASLFALQPDAIVALDGSGDYISIEKAIYGADQKRAEPGGGERWVILVKPGTYRERVIVQRERGNIALIGEDPETTILVEGIHANMTGPDGKKIGTFRTPTLQVDGDGFVVENLTIANDAGPVGQALALRVDGDRVVFRNCRFLGWQDTILVNRGRHYFADSYIEGHVDFIFGGANAVFERTHIHCVGKGYITAASTPWDQAHGLTFLDCSITGVEDVETFLGRPWRAHAQTAFVRTEMSAVVKAAGWHNWGQPERELTSRYVEIASRGEGANNAARVGWAKTISEAVGDWTAATILAGDDNWQIPLPVSR</sequence>
<comment type="similarity">
    <text evidence="1">Belongs to the pectinesterase family.</text>
</comment>
<dbReference type="RefSeq" id="WP_221029276.1">
    <property type="nucleotide sequence ID" value="NZ_CP139781.1"/>
</dbReference>